<dbReference type="PANTHER" id="PTHR30213:SF0">
    <property type="entry name" value="UPF0761 MEMBRANE PROTEIN YIHY"/>
    <property type="match status" value="1"/>
</dbReference>
<evidence type="ECO:0000256" key="2">
    <source>
        <dbReference type="ARBA" id="ARBA00022475"/>
    </source>
</evidence>
<dbReference type="AlphaFoldDB" id="A0A2K9MGD9"/>
<comment type="subcellular location">
    <subcellularLocation>
        <location evidence="1">Cell membrane</location>
        <topology evidence="1">Multi-pass membrane protein</topology>
    </subcellularLocation>
</comment>
<dbReference type="NCBIfam" id="TIGR00765">
    <property type="entry name" value="yihY_not_rbn"/>
    <property type="match status" value="1"/>
</dbReference>
<dbReference type="GO" id="GO:0005886">
    <property type="term" value="C:plasma membrane"/>
    <property type="evidence" value="ECO:0007669"/>
    <property type="project" value="UniProtKB-SubCell"/>
</dbReference>
<feature type="transmembrane region" description="Helical" evidence="7">
    <location>
        <begin position="233"/>
        <end position="252"/>
    </location>
</feature>
<dbReference type="Proteomes" id="UP000234882">
    <property type="component" value="Chromosome"/>
</dbReference>
<keyword evidence="3 7" id="KW-0812">Transmembrane</keyword>
<feature type="region of interest" description="Disordered" evidence="6">
    <location>
        <begin position="1"/>
        <end position="52"/>
    </location>
</feature>
<feature type="transmembrane region" description="Helical" evidence="7">
    <location>
        <begin position="264"/>
        <end position="285"/>
    </location>
</feature>
<dbReference type="InterPro" id="IPR017039">
    <property type="entry name" value="Virul_fac_BrkB"/>
</dbReference>
<evidence type="ECO:0000313" key="8">
    <source>
        <dbReference type="EMBL" id="AUM74680.1"/>
    </source>
</evidence>
<dbReference type="Pfam" id="PF03631">
    <property type="entry name" value="Virul_fac_BrkB"/>
    <property type="match status" value="1"/>
</dbReference>
<evidence type="ECO:0000256" key="4">
    <source>
        <dbReference type="ARBA" id="ARBA00022989"/>
    </source>
</evidence>
<dbReference type="RefSeq" id="WP_101500025.1">
    <property type="nucleotide sequence ID" value="NZ_CP025583.1"/>
</dbReference>
<proteinExistence type="predicted"/>
<evidence type="ECO:0000256" key="6">
    <source>
        <dbReference type="SAM" id="MobiDB-lite"/>
    </source>
</evidence>
<dbReference type="PIRSF" id="PIRSF035875">
    <property type="entry name" value="RNase_BN"/>
    <property type="match status" value="1"/>
</dbReference>
<dbReference type="PANTHER" id="PTHR30213">
    <property type="entry name" value="INNER MEMBRANE PROTEIN YHJD"/>
    <property type="match status" value="1"/>
</dbReference>
<keyword evidence="2" id="KW-1003">Cell membrane</keyword>
<keyword evidence="9" id="KW-1185">Reference proteome</keyword>
<protein>
    <submittedName>
        <fullName evidence="8">Ribonuclease BN</fullName>
    </submittedName>
</protein>
<evidence type="ECO:0000256" key="3">
    <source>
        <dbReference type="ARBA" id="ARBA00022692"/>
    </source>
</evidence>
<keyword evidence="4 7" id="KW-1133">Transmembrane helix</keyword>
<dbReference type="KEGG" id="paru:CYR75_10650"/>
<accession>A0A2K9MGD9</accession>
<feature type="transmembrane region" description="Helical" evidence="7">
    <location>
        <begin position="297"/>
        <end position="320"/>
    </location>
</feature>
<keyword evidence="5 7" id="KW-0472">Membrane</keyword>
<feature type="transmembrane region" description="Helical" evidence="7">
    <location>
        <begin position="190"/>
        <end position="213"/>
    </location>
</feature>
<evidence type="ECO:0000256" key="1">
    <source>
        <dbReference type="ARBA" id="ARBA00004651"/>
    </source>
</evidence>
<evidence type="ECO:0000256" key="7">
    <source>
        <dbReference type="SAM" id="Phobius"/>
    </source>
</evidence>
<evidence type="ECO:0000256" key="5">
    <source>
        <dbReference type="ARBA" id="ARBA00023136"/>
    </source>
</evidence>
<dbReference type="OrthoDB" id="9781030at2"/>
<sequence>MRTPTPPERSVLDAVFDPLPDSMQPENPPAADKAEAKAEPESTPVPTGPAPDTVWGLKFKQWWAVLKDTVTEIGEDRVTSVAGGVTFFAILALFPAITALVSLFGVFADPALVNEQLDNLGKVVPPSALEIIRGQVQEIIKTPGTALSVAGIVGLLVTLWSANGGMKALIDGLNVALFQSEERGFIKLNLISLAMTVGAMVLVMLLVLAVAVLPAVLHMLPLVPDTKAILTMLRWPIMFAVLLLAISALYRWGPSRRAEGLGKISPGAVLATVGLIITSAGFSFYTSNFASYNETYGTLGAAVVLMMWMWLSSIVIMVGAEVNSVAAEHLREMKGEPKLSKRK</sequence>
<feature type="transmembrane region" description="Helical" evidence="7">
    <location>
        <begin position="85"/>
        <end position="108"/>
    </location>
</feature>
<evidence type="ECO:0000313" key="9">
    <source>
        <dbReference type="Proteomes" id="UP000234882"/>
    </source>
</evidence>
<dbReference type="EMBL" id="CP025583">
    <property type="protein sequence ID" value="AUM74680.1"/>
    <property type="molecule type" value="Genomic_DNA"/>
</dbReference>
<name>A0A2K9MGD9_9RHOB</name>
<organism evidence="8 9">
    <name type="scientific">Paracoccus jeotgali</name>
    <dbReference type="NCBI Taxonomy" id="2065379"/>
    <lineage>
        <taxon>Bacteria</taxon>
        <taxon>Pseudomonadati</taxon>
        <taxon>Pseudomonadota</taxon>
        <taxon>Alphaproteobacteria</taxon>
        <taxon>Rhodobacterales</taxon>
        <taxon>Paracoccaceae</taxon>
        <taxon>Paracoccus</taxon>
    </lineage>
</organism>
<feature type="transmembrane region" description="Helical" evidence="7">
    <location>
        <begin position="146"/>
        <end position="170"/>
    </location>
</feature>
<reference evidence="9" key="1">
    <citation type="submission" date="2017-12" db="EMBL/GenBank/DDBJ databases">
        <title>Genomic analysis of Paracoccus sp. CBA4604.</title>
        <authorList>
            <person name="Roh S.W."/>
            <person name="Kim J.Y."/>
            <person name="Kim J.S."/>
        </authorList>
    </citation>
    <scope>NUCLEOTIDE SEQUENCE [LARGE SCALE GENOMIC DNA]</scope>
    <source>
        <strain evidence="9">CBA4604</strain>
    </source>
</reference>
<gene>
    <name evidence="8" type="ORF">CYR75_10650</name>
</gene>